<accession>A0A2Z6R507</accession>
<dbReference type="Gene3D" id="1.10.510.10">
    <property type="entry name" value="Transferase(Phosphotransferase) domain 1"/>
    <property type="match status" value="1"/>
</dbReference>
<keyword evidence="2" id="KW-1185">Reference proteome</keyword>
<evidence type="ECO:0008006" key="3">
    <source>
        <dbReference type="Google" id="ProtNLM"/>
    </source>
</evidence>
<comment type="caution">
    <text evidence="1">The sequence shown here is derived from an EMBL/GenBank/DDBJ whole genome shotgun (WGS) entry which is preliminary data.</text>
</comment>
<gene>
    <name evidence="1" type="ORF">RclHR1_02100018</name>
</gene>
<dbReference type="Proteomes" id="UP000247702">
    <property type="component" value="Unassembled WGS sequence"/>
</dbReference>
<dbReference type="AlphaFoldDB" id="A0A2Z6R507"/>
<protein>
    <recommendedName>
        <fullName evidence="3">Serine-threonine/tyrosine-protein kinase catalytic domain-containing protein</fullName>
    </recommendedName>
</protein>
<reference evidence="1 2" key="1">
    <citation type="submission" date="2017-11" db="EMBL/GenBank/DDBJ databases">
        <title>The genome of Rhizophagus clarus HR1 reveals common genetic basis of auxotrophy among arbuscular mycorrhizal fungi.</title>
        <authorList>
            <person name="Kobayashi Y."/>
        </authorList>
    </citation>
    <scope>NUCLEOTIDE SEQUENCE [LARGE SCALE GENOMIC DNA]</scope>
    <source>
        <strain evidence="1 2">HR1</strain>
    </source>
</reference>
<dbReference type="SUPFAM" id="SSF56112">
    <property type="entry name" value="Protein kinase-like (PK-like)"/>
    <property type="match status" value="1"/>
</dbReference>
<proteinExistence type="predicted"/>
<evidence type="ECO:0000313" key="2">
    <source>
        <dbReference type="Proteomes" id="UP000247702"/>
    </source>
</evidence>
<organism evidence="1 2">
    <name type="scientific">Rhizophagus clarus</name>
    <dbReference type="NCBI Taxonomy" id="94130"/>
    <lineage>
        <taxon>Eukaryota</taxon>
        <taxon>Fungi</taxon>
        <taxon>Fungi incertae sedis</taxon>
        <taxon>Mucoromycota</taxon>
        <taxon>Glomeromycotina</taxon>
        <taxon>Glomeromycetes</taxon>
        <taxon>Glomerales</taxon>
        <taxon>Glomeraceae</taxon>
        <taxon>Rhizophagus</taxon>
    </lineage>
</organism>
<sequence length="91" mass="10624">MAFGKSYCNRKGQRPKISEDVPKLFTNLIIRCWDVKAENRPTANELFEKKSLKTDQIKINPKTMQTHPQAIYTSRLLNFKSLPKLNIINFN</sequence>
<evidence type="ECO:0000313" key="1">
    <source>
        <dbReference type="EMBL" id="GBB93069.1"/>
    </source>
</evidence>
<name>A0A2Z6R507_9GLOM</name>
<dbReference type="EMBL" id="BEXD01001225">
    <property type="protein sequence ID" value="GBB93069.1"/>
    <property type="molecule type" value="Genomic_DNA"/>
</dbReference>
<dbReference type="InterPro" id="IPR011009">
    <property type="entry name" value="Kinase-like_dom_sf"/>
</dbReference>